<dbReference type="InterPro" id="IPR004136">
    <property type="entry name" value="NMO"/>
</dbReference>
<dbReference type="SUPFAM" id="SSF51412">
    <property type="entry name" value="Inosine monophosphate dehydrogenase (IMPDH)"/>
    <property type="match status" value="1"/>
</dbReference>
<dbReference type="GO" id="GO:0018580">
    <property type="term" value="F:nitronate monooxygenase activity"/>
    <property type="evidence" value="ECO:0007669"/>
    <property type="project" value="InterPro"/>
</dbReference>
<name>A0A1Z4EIP4_9MYCO</name>
<evidence type="ECO:0000256" key="2">
    <source>
        <dbReference type="ARBA" id="ARBA00022643"/>
    </source>
</evidence>
<keyword evidence="2" id="KW-0288">FMN</keyword>
<keyword evidence="1" id="KW-0285">Flavoprotein</keyword>
<dbReference type="EMBL" id="AP018164">
    <property type="protein sequence ID" value="BAX92845.1"/>
    <property type="molecule type" value="Genomic_DNA"/>
</dbReference>
<dbReference type="InterPro" id="IPR013785">
    <property type="entry name" value="Aldolase_TIM"/>
</dbReference>
<sequence length="326" mass="33858">MSTRLTDLFGIEHPIVLAPMAMVSGGRLAAAVTSAGGLGLIGGGYGDAAWLDSEFDNAGAATVGCGFITWGLAGQPALLDRALERQPAAIMLSFGDLRPFADRIRVAGVPLIAQVQNLEHARQAFDSGADVIVAQGGEAGGHGMTARSTFTLVPEVADLVAARSPETLVVAAGGVADGRGLAAALALGADGVLVGTRFWASAEALVSRRAQQRAMSAGGDATLRTRVYDVVRQLDWPHEYTVRALSNPFLDAWHGSDGLSAAQSDVLEIFQKAVAAEDFDAAPIIVGEAIGLVHDIRPAADIVREMVRDAQYGGDPADVRSNRVSH</sequence>
<dbReference type="PANTHER" id="PTHR32332:SF31">
    <property type="entry name" value="2-NITROPROPANE DIOXYGENASE FAMILY, PUTATIVE (AFU_ORTHOLOGUE AFUA_2G09850)-RELATED"/>
    <property type="match status" value="1"/>
</dbReference>
<keyword evidence="3" id="KW-0560">Oxidoreductase</keyword>
<dbReference type="GO" id="GO:0051213">
    <property type="term" value="F:dioxygenase activity"/>
    <property type="evidence" value="ECO:0007669"/>
    <property type="project" value="UniProtKB-KW"/>
</dbReference>
<evidence type="ECO:0000313" key="4">
    <source>
        <dbReference type="EMBL" id="BAX92845.1"/>
    </source>
</evidence>
<dbReference type="Pfam" id="PF03060">
    <property type="entry name" value="NMO"/>
    <property type="match status" value="2"/>
</dbReference>
<proteinExistence type="predicted"/>
<dbReference type="RefSeq" id="WP_096440273.1">
    <property type="nucleotide sequence ID" value="NZ_AP018164.1"/>
</dbReference>
<evidence type="ECO:0000256" key="3">
    <source>
        <dbReference type="ARBA" id="ARBA00023002"/>
    </source>
</evidence>
<dbReference type="OrthoDB" id="9778912at2"/>
<dbReference type="AlphaFoldDB" id="A0A1Z4EIP4"/>
<keyword evidence="4" id="KW-0223">Dioxygenase</keyword>
<gene>
    <name evidence="4" type="ORF">MSG_02701</name>
</gene>
<evidence type="ECO:0000313" key="5">
    <source>
        <dbReference type="Proteomes" id="UP000217736"/>
    </source>
</evidence>
<dbReference type="Proteomes" id="UP000217736">
    <property type="component" value="Chromosome"/>
</dbReference>
<reference evidence="5" key="1">
    <citation type="submission" date="2017-06" db="EMBL/GenBank/DDBJ databases">
        <title>Complete Genome Sequence of Mycobacterium shigaense.</title>
        <authorList>
            <person name="Fukano H."/>
            <person name="Yoshida M."/>
            <person name="Kazumi Y."/>
            <person name="Ogura Y."/>
            <person name="Mitarai S."/>
            <person name="Hayashi T."/>
            <person name="Hoshino Y."/>
        </authorList>
    </citation>
    <scope>NUCLEOTIDE SEQUENCE [LARGE SCALE GENOMIC DNA]</scope>
    <source>
        <strain evidence="5">UN-152</strain>
    </source>
</reference>
<dbReference type="CDD" id="cd04730">
    <property type="entry name" value="NPD_like"/>
    <property type="match status" value="1"/>
</dbReference>
<dbReference type="Gene3D" id="3.20.20.70">
    <property type="entry name" value="Aldolase class I"/>
    <property type="match status" value="1"/>
</dbReference>
<evidence type="ECO:0000256" key="1">
    <source>
        <dbReference type="ARBA" id="ARBA00022630"/>
    </source>
</evidence>
<keyword evidence="5" id="KW-1185">Reference proteome</keyword>
<dbReference type="KEGG" id="mshg:MSG_02701"/>
<accession>A0A1Z4EIP4</accession>
<protein>
    <submittedName>
        <fullName evidence="4">Putative 2-nitropropane dioxygenase</fullName>
    </submittedName>
</protein>
<dbReference type="PANTHER" id="PTHR32332">
    <property type="entry name" value="2-NITROPROPANE DIOXYGENASE"/>
    <property type="match status" value="1"/>
</dbReference>
<organism evidence="4 5">
    <name type="scientific">Mycobacterium shigaense</name>
    <dbReference type="NCBI Taxonomy" id="722731"/>
    <lineage>
        <taxon>Bacteria</taxon>
        <taxon>Bacillati</taxon>
        <taxon>Actinomycetota</taxon>
        <taxon>Actinomycetes</taxon>
        <taxon>Mycobacteriales</taxon>
        <taxon>Mycobacteriaceae</taxon>
        <taxon>Mycobacterium</taxon>
        <taxon>Mycobacterium simiae complex</taxon>
    </lineage>
</organism>